<accession>A0ABW5YU70</accession>
<organism evidence="1 2">
    <name type="scientific">Sphingobacterium anhuiense</name>
    <dbReference type="NCBI Taxonomy" id="493780"/>
    <lineage>
        <taxon>Bacteria</taxon>
        <taxon>Pseudomonadati</taxon>
        <taxon>Bacteroidota</taxon>
        <taxon>Sphingobacteriia</taxon>
        <taxon>Sphingobacteriales</taxon>
        <taxon>Sphingobacteriaceae</taxon>
        <taxon>Sphingobacterium</taxon>
    </lineage>
</organism>
<dbReference type="RefSeq" id="WP_380919371.1">
    <property type="nucleotide sequence ID" value="NZ_JBHUPE010000004.1"/>
</dbReference>
<gene>
    <name evidence="1" type="ORF">ACFS6I_07720</name>
</gene>
<protein>
    <submittedName>
        <fullName evidence="1">Helix-turn-helix domain-containing protein</fullName>
    </submittedName>
</protein>
<dbReference type="Proteomes" id="UP001597509">
    <property type="component" value="Unassembled WGS sequence"/>
</dbReference>
<evidence type="ECO:0000313" key="1">
    <source>
        <dbReference type="EMBL" id="MFD2903805.1"/>
    </source>
</evidence>
<dbReference type="Gene3D" id="1.10.260.40">
    <property type="entry name" value="lambda repressor-like DNA-binding domains"/>
    <property type="match status" value="1"/>
</dbReference>
<dbReference type="InterPro" id="IPR010982">
    <property type="entry name" value="Lambda_DNA-bd_dom_sf"/>
</dbReference>
<proteinExistence type="predicted"/>
<reference evidence="2" key="1">
    <citation type="journal article" date="2019" name="Int. J. Syst. Evol. Microbiol.">
        <title>The Global Catalogue of Microorganisms (GCM) 10K type strain sequencing project: providing services to taxonomists for standard genome sequencing and annotation.</title>
        <authorList>
            <consortium name="The Broad Institute Genomics Platform"/>
            <consortium name="The Broad Institute Genome Sequencing Center for Infectious Disease"/>
            <person name="Wu L."/>
            <person name="Ma J."/>
        </authorList>
    </citation>
    <scope>NUCLEOTIDE SEQUENCE [LARGE SCALE GENOMIC DNA]</scope>
    <source>
        <strain evidence="2">KCTC 22209</strain>
    </source>
</reference>
<comment type="caution">
    <text evidence="1">The sequence shown here is derived from an EMBL/GenBank/DDBJ whole genome shotgun (WGS) entry which is preliminary data.</text>
</comment>
<evidence type="ECO:0000313" key="2">
    <source>
        <dbReference type="Proteomes" id="UP001597509"/>
    </source>
</evidence>
<dbReference type="EMBL" id="JBHUPE010000004">
    <property type="protein sequence ID" value="MFD2903805.1"/>
    <property type="molecule type" value="Genomic_DNA"/>
</dbReference>
<sequence>MKTSEELEEYQKNLVNFLKNKFCDPYKIDNKKVSRNMYAEKSDIGSSTLTRITDGLGYDVPLSTLFKLCKFEKISLADLFVEFENTNKDIK</sequence>
<dbReference type="SUPFAM" id="SSF47413">
    <property type="entry name" value="lambda repressor-like DNA-binding domains"/>
    <property type="match status" value="1"/>
</dbReference>
<keyword evidence="2" id="KW-1185">Reference proteome</keyword>
<name>A0ABW5YU70_9SPHI</name>